<proteinExistence type="predicted"/>
<evidence type="ECO:0000259" key="1">
    <source>
        <dbReference type="Pfam" id="PF00720"/>
    </source>
</evidence>
<dbReference type="InterPro" id="IPR023549">
    <property type="entry name" value="Subtilisin_inhibitor"/>
</dbReference>
<dbReference type="AlphaFoldDB" id="A0A6J6EGJ5"/>
<gene>
    <name evidence="2" type="ORF">UFOPK1726_00512</name>
</gene>
<organism evidence="2">
    <name type="scientific">freshwater metagenome</name>
    <dbReference type="NCBI Taxonomy" id="449393"/>
    <lineage>
        <taxon>unclassified sequences</taxon>
        <taxon>metagenomes</taxon>
        <taxon>ecological metagenomes</taxon>
    </lineage>
</organism>
<dbReference type="InterPro" id="IPR036819">
    <property type="entry name" value="Subtilisin_inhibitor-like_sf"/>
</dbReference>
<name>A0A6J6EGJ5_9ZZZZ</name>
<accession>A0A6J6EGJ5</accession>
<reference evidence="2" key="1">
    <citation type="submission" date="2020-05" db="EMBL/GenBank/DDBJ databases">
        <authorList>
            <person name="Chiriac C."/>
            <person name="Salcher M."/>
            <person name="Ghai R."/>
            <person name="Kavagutti S V."/>
        </authorList>
    </citation>
    <scope>NUCLEOTIDE SEQUENCE</scope>
</reference>
<dbReference type="Pfam" id="PF00720">
    <property type="entry name" value="SSI"/>
    <property type="match status" value="1"/>
</dbReference>
<dbReference type="SUPFAM" id="SSF55399">
    <property type="entry name" value="Subtilisin inhibitor"/>
    <property type="match status" value="1"/>
</dbReference>
<sequence>MKKKLLSVSVIGLFLFATSPADANANYRLTITYQKSASAKPVTWQLTCRPAGGSHPAPKSACQELRMATEPFRKPPESEMCTQIFGGAEVTKVTGRWAGNRVNRTFTRTDGCEIARWDQLQLTLSGKSS</sequence>
<dbReference type="GO" id="GO:0004867">
    <property type="term" value="F:serine-type endopeptidase inhibitor activity"/>
    <property type="evidence" value="ECO:0007669"/>
    <property type="project" value="InterPro"/>
</dbReference>
<dbReference type="EMBL" id="CAEZTT010000044">
    <property type="protein sequence ID" value="CAB4574966.1"/>
    <property type="molecule type" value="Genomic_DNA"/>
</dbReference>
<evidence type="ECO:0000313" key="2">
    <source>
        <dbReference type="EMBL" id="CAB4574966.1"/>
    </source>
</evidence>
<protein>
    <submittedName>
        <fullName evidence="2">Unannotated protein</fullName>
    </submittedName>
</protein>
<feature type="domain" description="Subtilisin inhibitor" evidence="1">
    <location>
        <begin position="27"/>
        <end position="103"/>
    </location>
</feature>
<dbReference type="Gene3D" id="3.30.350.10">
    <property type="entry name" value="Subtilisin inhibitor-like"/>
    <property type="match status" value="1"/>
</dbReference>